<dbReference type="AlphaFoldDB" id="A0AAV4TCL2"/>
<dbReference type="EMBL" id="BPLR01011124">
    <property type="protein sequence ID" value="GIY44308.1"/>
    <property type="molecule type" value="Genomic_DNA"/>
</dbReference>
<reference evidence="1 2" key="1">
    <citation type="submission" date="2021-06" db="EMBL/GenBank/DDBJ databases">
        <title>Caerostris extrusa draft genome.</title>
        <authorList>
            <person name="Kono N."/>
            <person name="Arakawa K."/>
        </authorList>
    </citation>
    <scope>NUCLEOTIDE SEQUENCE [LARGE SCALE GENOMIC DNA]</scope>
</reference>
<evidence type="ECO:0000313" key="1">
    <source>
        <dbReference type="EMBL" id="GIY44308.1"/>
    </source>
</evidence>
<name>A0AAV4TCL2_CAEEX</name>
<proteinExistence type="predicted"/>
<accession>A0AAV4TCL2</accession>
<organism evidence="1 2">
    <name type="scientific">Caerostris extrusa</name>
    <name type="common">Bark spider</name>
    <name type="synonym">Caerostris bankana</name>
    <dbReference type="NCBI Taxonomy" id="172846"/>
    <lineage>
        <taxon>Eukaryota</taxon>
        <taxon>Metazoa</taxon>
        <taxon>Ecdysozoa</taxon>
        <taxon>Arthropoda</taxon>
        <taxon>Chelicerata</taxon>
        <taxon>Arachnida</taxon>
        <taxon>Araneae</taxon>
        <taxon>Araneomorphae</taxon>
        <taxon>Entelegynae</taxon>
        <taxon>Araneoidea</taxon>
        <taxon>Araneidae</taxon>
        <taxon>Caerostris</taxon>
    </lineage>
</organism>
<gene>
    <name evidence="1" type="ORF">CEXT_306521</name>
</gene>
<dbReference type="Proteomes" id="UP001054945">
    <property type="component" value="Unassembled WGS sequence"/>
</dbReference>
<keyword evidence="2" id="KW-1185">Reference proteome</keyword>
<comment type="caution">
    <text evidence="1">The sequence shown here is derived from an EMBL/GenBank/DDBJ whole genome shotgun (WGS) entry which is preliminary data.</text>
</comment>
<sequence length="269" mass="31252">MFIYFFPEQLTTVWRWGDKHFKLVFYDSAISWLDLTQKKHFQNDSDIRNSSEIHTYLIMSKHQKETNDFVSCQFINQILLFWVDFYKKLPQKCICGSHEHVRRGNLSTVVSIQHAHSFGELLIQFEMPLFVSSSLFASSARERGRVVDRTKDLPFYDIISDTEINIMKALALPALKRAEVAEYNAGLGHRVSDTRVTKIEVVCLQIEPIRKISNEILWIERHESASHGLKKTLVNVVISRHAHSKRTTISEDFNGSDQVILLMLTRNKL</sequence>
<evidence type="ECO:0000313" key="2">
    <source>
        <dbReference type="Proteomes" id="UP001054945"/>
    </source>
</evidence>
<protein>
    <submittedName>
        <fullName evidence="1">Uncharacterized protein</fullName>
    </submittedName>
</protein>